<comment type="cofactor">
    <cofactor evidence="1 12">
        <name>pyridoxal 5'-phosphate</name>
        <dbReference type="ChEBI" id="CHEBI:597326"/>
    </cofactor>
</comment>
<evidence type="ECO:0000256" key="7">
    <source>
        <dbReference type="ARBA" id="ARBA00022605"/>
    </source>
</evidence>
<dbReference type="Proteomes" id="UP001232019">
    <property type="component" value="Chromosome"/>
</dbReference>
<gene>
    <name evidence="12 14" type="primary">hisC</name>
    <name evidence="14" type="ORF">QYS47_02305</name>
</gene>
<dbReference type="EC" id="2.6.1.9" evidence="12"/>
<evidence type="ECO:0000256" key="6">
    <source>
        <dbReference type="ARBA" id="ARBA00022576"/>
    </source>
</evidence>
<comment type="pathway">
    <text evidence="3">Lipid metabolism.</text>
</comment>
<dbReference type="InterPro" id="IPR004839">
    <property type="entry name" value="Aminotransferase_I/II_large"/>
</dbReference>
<feature type="domain" description="Aminotransferase class I/classII large" evidence="13">
    <location>
        <begin position="37"/>
        <end position="340"/>
    </location>
</feature>
<dbReference type="PANTHER" id="PTHR42885">
    <property type="entry name" value="HISTIDINOL-PHOSPHATE AMINOTRANSFERASE-RELATED"/>
    <property type="match status" value="1"/>
</dbReference>
<organism evidence="14">
    <name type="scientific">Marivirga arenosa</name>
    <dbReference type="NCBI Taxonomy" id="3059076"/>
    <lineage>
        <taxon>Bacteria</taxon>
        <taxon>Pseudomonadati</taxon>
        <taxon>Bacteroidota</taxon>
        <taxon>Cytophagia</taxon>
        <taxon>Cytophagales</taxon>
        <taxon>Marivirgaceae</taxon>
        <taxon>Marivirga</taxon>
    </lineage>
</organism>
<evidence type="ECO:0000256" key="1">
    <source>
        <dbReference type="ARBA" id="ARBA00001933"/>
    </source>
</evidence>
<feature type="modified residue" description="N6-(pyridoxal phosphate)lysine" evidence="12">
    <location>
        <position position="207"/>
    </location>
</feature>
<dbReference type="Gene3D" id="3.90.1150.10">
    <property type="entry name" value="Aspartate Aminotransferase, domain 1"/>
    <property type="match status" value="1"/>
</dbReference>
<comment type="pathway">
    <text evidence="2 12">Amino-acid biosynthesis; L-histidine biosynthesis; L-histidine from 5-phospho-alpha-D-ribose 1-diphosphate: step 7/9.</text>
</comment>
<keyword evidence="6 12" id="KW-0032">Aminotransferase</keyword>
<evidence type="ECO:0000259" key="13">
    <source>
        <dbReference type="Pfam" id="PF00155"/>
    </source>
</evidence>
<dbReference type="NCBIfam" id="TIGR01141">
    <property type="entry name" value="hisC"/>
    <property type="match status" value="1"/>
</dbReference>
<dbReference type="SUPFAM" id="SSF53383">
    <property type="entry name" value="PLP-dependent transferases"/>
    <property type="match status" value="1"/>
</dbReference>
<evidence type="ECO:0000256" key="2">
    <source>
        <dbReference type="ARBA" id="ARBA00005011"/>
    </source>
</evidence>
<dbReference type="KEGG" id="marp:QYS47_02305"/>
<evidence type="ECO:0000256" key="5">
    <source>
        <dbReference type="ARBA" id="ARBA00011738"/>
    </source>
</evidence>
<dbReference type="Pfam" id="PF00155">
    <property type="entry name" value="Aminotran_1_2"/>
    <property type="match status" value="1"/>
</dbReference>
<dbReference type="InterPro" id="IPR015422">
    <property type="entry name" value="PyrdxlP-dep_Trfase_small"/>
</dbReference>
<dbReference type="AlphaFoldDB" id="A0AA49JCQ9"/>
<evidence type="ECO:0000256" key="4">
    <source>
        <dbReference type="ARBA" id="ARBA00007970"/>
    </source>
</evidence>
<evidence type="ECO:0000256" key="10">
    <source>
        <dbReference type="ARBA" id="ARBA00023102"/>
    </source>
</evidence>
<dbReference type="RefSeq" id="WP_322348318.1">
    <property type="nucleotide sequence ID" value="NZ_CP129968.2"/>
</dbReference>
<dbReference type="GO" id="GO:0000105">
    <property type="term" value="P:L-histidine biosynthetic process"/>
    <property type="evidence" value="ECO:0007669"/>
    <property type="project" value="UniProtKB-UniRule"/>
</dbReference>
<dbReference type="HAMAP" id="MF_01023">
    <property type="entry name" value="HisC_aminotrans_2"/>
    <property type="match status" value="1"/>
</dbReference>
<evidence type="ECO:0000256" key="12">
    <source>
        <dbReference type="HAMAP-Rule" id="MF_01023"/>
    </source>
</evidence>
<protein>
    <recommendedName>
        <fullName evidence="12">Histidinol-phosphate aminotransferase</fullName>
        <ecNumber evidence="12">2.6.1.9</ecNumber>
    </recommendedName>
    <alternativeName>
        <fullName evidence="12">Imidazole acetol-phosphate transaminase</fullName>
    </alternativeName>
</protein>
<comment type="catalytic activity">
    <reaction evidence="11 12">
        <text>L-histidinol phosphate + 2-oxoglutarate = 3-(imidazol-4-yl)-2-oxopropyl phosphate + L-glutamate</text>
        <dbReference type="Rhea" id="RHEA:23744"/>
        <dbReference type="ChEBI" id="CHEBI:16810"/>
        <dbReference type="ChEBI" id="CHEBI:29985"/>
        <dbReference type="ChEBI" id="CHEBI:57766"/>
        <dbReference type="ChEBI" id="CHEBI:57980"/>
        <dbReference type="EC" id="2.6.1.9"/>
    </reaction>
</comment>
<dbReference type="InterPro" id="IPR005861">
    <property type="entry name" value="HisP_aminotrans"/>
</dbReference>
<sequence>MNWKKLVLPHILKLQAYSSARDEFSGDAKVFLDANENPFDEEQNNWNRYPDPLQKNLKAELEKIKGIAAENMFLGNGSDEAIDLLFRIFCKAGESNVITCPPTYGMYKVSSAIHNVENVEVPLTPEFQLDVKNILDAVNESTKLLFICTPNNPTGNSLRKDSILEILETYPGIVIIDEAYIDFSKEESWIKELDQYPNLVILQTLSKAWGLASARLGIAYANTELIKLLNKVKAPYNISGPSQKVVLEALQNPEIFKKQLKIILSERDRLQVALQDLPSVKKVYESDANFLLVKINQAKDLYQKLIEKEIVVRDRSNVQLCDDCLRITVGTEEENNLLIRNLQLLLID</sequence>
<keyword evidence="8 12" id="KW-0808">Transferase</keyword>
<dbReference type="InterPro" id="IPR015424">
    <property type="entry name" value="PyrdxlP-dep_Trfase"/>
</dbReference>
<dbReference type="GO" id="GO:0030170">
    <property type="term" value="F:pyridoxal phosphate binding"/>
    <property type="evidence" value="ECO:0007669"/>
    <property type="project" value="InterPro"/>
</dbReference>
<dbReference type="Gene3D" id="3.40.640.10">
    <property type="entry name" value="Type I PLP-dependent aspartate aminotransferase-like (Major domain)"/>
    <property type="match status" value="1"/>
</dbReference>
<name>A0AA49JCQ9_9BACT</name>
<evidence type="ECO:0000256" key="3">
    <source>
        <dbReference type="ARBA" id="ARBA00005189"/>
    </source>
</evidence>
<dbReference type="GO" id="GO:0004400">
    <property type="term" value="F:histidinol-phosphate transaminase activity"/>
    <property type="evidence" value="ECO:0007669"/>
    <property type="project" value="UniProtKB-UniRule"/>
</dbReference>
<comment type="similarity">
    <text evidence="4 12">Belongs to the class-II pyridoxal-phosphate-dependent aminotransferase family. Histidinol-phosphate aminotransferase subfamily.</text>
</comment>
<keyword evidence="7 12" id="KW-0028">Amino-acid biosynthesis</keyword>
<keyword evidence="9 12" id="KW-0663">Pyridoxal phosphate</keyword>
<reference evidence="14" key="1">
    <citation type="submission" date="2023-08" db="EMBL/GenBank/DDBJ databases">
        <title>Comparative genomics and taxonomic characterization of three novel marine species of genus Marivirga.</title>
        <authorList>
            <person name="Muhammad N."/>
            <person name="Kim S.-G."/>
        </authorList>
    </citation>
    <scope>NUCLEOTIDE SEQUENCE</scope>
    <source>
        <strain evidence="14">BKB1-2</strain>
    </source>
</reference>
<evidence type="ECO:0000256" key="8">
    <source>
        <dbReference type="ARBA" id="ARBA00022679"/>
    </source>
</evidence>
<dbReference type="PROSITE" id="PS00599">
    <property type="entry name" value="AA_TRANSFER_CLASS_2"/>
    <property type="match status" value="1"/>
</dbReference>
<proteinExistence type="inferred from homology"/>
<keyword evidence="10 12" id="KW-0368">Histidine biosynthesis</keyword>
<dbReference type="EMBL" id="CP129968">
    <property type="protein sequence ID" value="WKK81217.2"/>
    <property type="molecule type" value="Genomic_DNA"/>
</dbReference>
<dbReference type="CDD" id="cd00609">
    <property type="entry name" value="AAT_like"/>
    <property type="match status" value="1"/>
</dbReference>
<comment type="subunit">
    <text evidence="5 12">Homodimer.</text>
</comment>
<dbReference type="InterPro" id="IPR015421">
    <property type="entry name" value="PyrdxlP-dep_Trfase_major"/>
</dbReference>
<dbReference type="InterPro" id="IPR001917">
    <property type="entry name" value="Aminotrans_II_pyridoxalP_BS"/>
</dbReference>
<evidence type="ECO:0000256" key="11">
    <source>
        <dbReference type="ARBA" id="ARBA00047481"/>
    </source>
</evidence>
<accession>A0AA49JCQ9</accession>
<dbReference type="PANTHER" id="PTHR42885:SF2">
    <property type="entry name" value="HISTIDINOL-PHOSPHATE AMINOTRANSFERASE"/>
    <property type="match status" value="1"/>
</dbReference>
<evidence type="ECO:0000313" key="14">
    <source>
        <dbReference type="EMBL" id="WKK81217.2"/>
    </source>
</evidence>
<evidence type="ECO:0000256" key="9">
    <source>
        <dbReference type="ARBA" id="ARBA00022898"/>
    </source>
</evidence>